<keyword evidence="8" id="KW-1185">Reference proteome</keyword>
<organism evidence="7 8">
    <name type="scientific">Halioglobus maricola</name>
    <dbReference type="NCBI Taxonomy" id="2601894"/>
    <lineage>
        <taxon>Bacteria</taxon>
        <taxon>Pseudomonadati</taxon>
        <taxon>Pseudomonadota</taxon>
        <taxon>Gammaproteobacteria</taxon>
        <taxon>Cellvibrionales</taxon>
        <taxon>Halieaceae</taxon>
        <taxon>Halioglobus</taxon>
    </lineage>
</organism>
<dbReference type="GO" id="GO:0016787">
    <property type="term" value="F:hydrolase activity"/>
    <property type="evidence" value="ECO:0007669"/>
    <property type="project" value="TreeGrafter"/>
</dbReference>
<keyword evidence="3 6" id="KW-0812">Transmembrane</keyword>
<evidence type="ECO:0000313" key="7">
    <source>
        <dbReference type="EMBL" id="QFU75009.1"/>
    </source>
</evidence>
<dbReference type="PANTHER" id="PTHR31885:SF6">
    <property type="entry name" value="GH04784P"/>
    <property type="match status" value="1"/>
</dbReference>
<evidence type="ECO:0000256" key="2">
    <source>
        <dbReference type="ARBA" id="ARBA00007375"/>
    </source>
</evidence>
<reference evidence="7 8" key="1">
    <citation type="submission" date="2019-02" db="EMBL/GenBank/DDBJ databases">
        <authorList>
            <person name="Li S.-H."/>
        </authorList>
    </citation>
    <scope>NUCLEOTIDE SEQUENCE [LARGE SCALE GENOMIC DNA]</scope>
    <source>
        <strain evidence="7 8">IMCC14385</strain>
    </source>
</reference>
<dbReference type="RefSeq" id="WP_152661116.1">
    <property type="nucleotide sequence ID" value="NZ_CP036422.1"/>
</dbReference>
<feature type="transmembrane region" description="Helical" evidence="6">
    <location>
        <begin position="85"/>
        <end position="107"/>
    </location>
</feature>
<feature type="transmembrane region" description="Helical" evidence="6">
    <location>
        <begin position="197"/>
        <end position="217"/>
    </location>
</feature>
<dbReference type="InterPro" id="IPR012506">
    <property type="entry name" value="TMEM86B-like"/>
</dbReference>
<sequence>MPDAFWDSAGLPLAMGLLSTLALVACDFRGWRPGRYLFKPLSALAFIWLAWSLGATQSSYGTTLLIGLALCMVGDLALMFEREDAFLLGLVAFLSGHLAYVAAFALLPMNATGLWTSLLLATGLVTGSLRWLIPHISGVMRYAVPLYILVIASMLVVAGGTMGLPASALIISGAWAFAISDLAVARRQFISSSRYNQLWGTPLYFLAQYLLASSVAFY</sequence>
<feature type="transmembrane region" description="Helical" evidence="6">
    <location>
        <begin position="60"/>
        <end position="78"/>
    </location>
</feature>
<dbReference type="OrthoDB" id="345840at2"/>
<dbReference type="AlphaFoldDB" id="A0A5P9NHK6"/>
<dbReference type="KEGG" id="halc:EY643_04750"/>
<dbReference type="Pfam" id="PF07947">
    <property type="entry name" value="YhhN"/>
    <property type="match status" value="1"/>
</dbReference>
<feature type="transmembrane region" description="Helical" evidence="6">
    <location>
        <begin position="36"/>
        <end position="54"/>
    </location>
</feature>
<keyword evidence="5 6" id="KW-0472">Membrane</keyword>
<evidence type="ECO:0000313" key="8">
    <source>
        <dbReference type="Proteomes" id="UP000326287"/>
    </source>
</evidence>
<evidence type="ECO:0000256" key="6">
    <source>
        <dbReference type="SAM" id="Phobius"/>
    </source>
</evidence>
<dbReference type="GO" id="GO:0016020">
    <property type="term" value="C:membrane"/>
    <property type="evidence" value="ECO:0007669"/>
    <property type="project" value="UniProtKB-SubCell"/>
</dbReference>
<protein>
    <submittedName>
        <fullName evidence="7">Lysoplasmalogenase</fullName>
    </submittedName>
</protein>
<dbReference type="Proteomes" id="UP000326287">
    <property type="component" value="Chromosome"/>
</dbReference>
<evidence type="ECO:0000256" key="5">
    <source>
        <dbReference type="ARBA" id="ARBA00023136"/>
    </source>
</evidence>
<feature type="transmembrane region" description="Helical" evidence="6">
    <location>
        <begin position="113"/>
        <end position="132"/>
    </location>
</feature>
<dbReference type="PANTHER" id="PTHR31885">
    <property type="entry name" value="GH04784P"/>
    <property type="match status" value="1"/>
</dbReference>
<accession>A0A5P9NHK6</accession>
<gene>
    <name evidence="7" type="ORF">EY643_04750</name>
</gene>
<evidence type="ECO:0000256" key="3">
    <source>
        <dbReference type="ARBA" id="ARBA00022692"/>
    </source>
</evidence>
<comment type="similarity">
    <text evidence="2">Belongs to the TMEM86 family.</text>
</comment>
<evidence type="ECO:0000256" key="1">
    <source>
        <dbReference type="ARBA" id="ARBA00004141"/>
    </source>
</evidence>
<evidence type="ECO:0000256" key="4">
    <source>
        <dbReference type="ARBA" id="ARBA00022989"/>
    </source>
</evidence>
<comment type="subcellular location">
    <subcellularLocation>
        <location evidence="1">Membrane</location>
        <topology evidence="1">Multi-pass membrane protein</topology>
    </subcellularLocation>
</comment>
<dbReference type="EMBL" id="CP036422">
    <property type="protein sequence ID" value="QFU75009.1"/>
    <property type="molecule type" value="Genomic_DNA"/>
</dbReference>
<proteinExistence type="inferred from homology"/>
<keyword evidence="4 6" id="KW-1133">Transmembrane helix</keyword>
<feature type="transmembrane region" description="Helical" evidence="6">
    <location>
        <begin position="6"/>
        <end position="24"/>
    </location>
</feature>
<name>A0A5P9NHK6_9GAMM</name>
<feature type="transmembrane region" description="Helical" evidence="6">
    <location>
        <begin position="139"/>
        <end position="158"/>
    </location>
</feature>